<evidence type="ECO:0000256" key="2">
    <source>
        <dbReference type="ARBA" id="ARBA00009948"/>
    </source>
</evidence>
<evidence type="ECO:0000256" key="7">
    <source>
        <dbReference type="ARBA" id="ARBA00044633"/>
    </source>
</evidence>
<dbReference type="CDD" id="cd01556">
    <property type="entry name" value="EPSP_synthase"/>
    <property type="match status" value="1"/>
</dbReference>
<dbReference type="GO" id="GO:0003866">
    <property type="term" value="F:3-phosphoshikimate 1-carboxyvinyltransferase activity"/>
    <property type="evidence" value="ECO:0007669"/>
    <property type="project" value="UniProtKB-UniRule"/>
</dbReference>
<name>A0A239VNX0_9MICO</name>
<feature type="binding site" evidence="8">
    <location>
        <position position="420"/>
    </location>
    <ligand>
        <name>phosphoenolpyruvate</name>
        <dbReference type="ChEBI" id="CHEBI:58702"/>
    </ligand>
</feature>
<dbReference type="FunFam" id="3.65.10.10:FF:000011">
    <property type="entry name" value="3-phosphoshikimate 1-carboxyvinyltransferase"/>
    <property type="match status" value="1"/>
</dbReference>
<dbReference type="PROSITE" id="PS00885">
    <property type="entry name" value="EPSP_SYNTHASE_2"/>
    <property type="match status" value="1"/>
</dbReference>
<keyword evidence="3 8" id="KW-0963">Cytoplasm</keyword>
<feature type="binding site" evidence="8">
    <location>
        <position position="354"/>
    </location>
    <ligand>
        <name>phosphoenolpyruvate</name>
        <dbReference type="ChEBI" id="CHEBI:58702"/>
    </ligand>
</feature>
<dbReference type="GO" id="GO:0009423">
    <property type="term" value="P:chorismate biosynthetic process"/>
    <property type="evidence" value="ECO:0007669"/>
    <property type="project" value="UniProtKB-UniRule"/>
</dbReference>
<dbReference type="UniPathway" id="UPA00053">
    <property type="reaction ID" value="UER00089"/>
</dbReference>
<feature type="binding site" evidence="8">
    <location>
        <position position="134"/>
    </location>
    <ligand>
        <name>phosphoenolpyruvate</name>
        <dbReference type="ChEBI" id="CHEBI:58702"/>
    </ligand>
</feature>
<organism evidence="10 11">
    <name type="scientific">Dermatophilus congolensis</name>
    <dbReference type="NCBI Taxonomy" id="1863"/>
    <lineage>
        <taxon>Bacteria</taxon>
        <taxon>Bacillati</taxon>
        <taxon>Actinomycetota</taxon>
        <taxon>Actinomycetes</taxon>
        <taxon>Micrococcales</taxon>
        <taxon>Dermatophilaceae</taxon>
        <taxon>Dermatophilus</taxon>
    </lineage>
</organism>
<feature type="binding site" evidence="8">
    <location>
        <position position="39"/>
    </location>
    <ligand>
        <name>3-phosphoshikimate</name>
        <dbReference type="ChEBI" id="CHEBI:145989"/>
    </ligand>
</feature>
<dbReference type="GO" id="GO:0008652">
    <property type="term" value="P:amino acid biosynthetic process"/>
    <property type="evidence" value="ECO:0007669"/>
    <property type="project" value="UniProtKB-KW"/>
</dbReference>
<keyword evidence="5 8" id="KW-0808">Transferase</keyword>
<reference evidence="10 11" key="1">
    <citation type="submission" date="2017-06" db="EMBL/GenBank/DDBJ databases">
        <authorList>
            <consortium name="Pathogen Informatics"/>
        </authorList>
    </citation>
    <scope>NUCLEOTIDE SEQUENCE [LARGE SCALE GENOMIC DNA]</scope>
    <source>
        <strain evidence="10 11">NCTC13039</strain>
    </source>
</reference>
<dbReference type="PIRSF" id="PIRSF000505">
    <property type="entry name" value="EPSPS"/>
    <property type="match status" value="1"/>
</dbReference>
<dbReference type="KEGG" id="dco:SAMEA4475696_1954"/>
<evidence type="ECO:0000259" key="9">
    <source>
        <dbReference type="Pfam" id="PF00275"/>
    </source>
</evidence>
<keyword evidence="11" id="KW-1185">Reference proteome</keyword>
<feature type="binding site" evidence="8">
    <location>
        <position position="395"/>
    </location>
    <ligand>
        <name>phosphoenolpyruvate</name>
        <dbReference type="ChEBI" id="CHEBI:58702"/>
    </ligand>
</feature>
<comment type="subcellular location">
    <subcellularLocation>
        <location evidence="8">Cytoplasm</location>
    </subcellularLocation>
</comment>
<dbReference type="GO" id="GO:0005737">
    <property type="term" value="C:cytoplasm"/>
    <property type="evidence" value="ECO:0007669"/>
    <property type="project" value="UniProtKB-SubCell"/>
</dbReference>
<gene>
    <name evidence="8 10" type="primary">aroA</name>
    <name evidence="10" type="ORF">SAMEA4475696_01954</name>
</gene>
<dbReference type="InterPro" id="IPR013792">
    <property type="entry name" value="RNA3'P_cycl/enolpyr_Trfase_a/b"/>
</dbReference>
<evidence type="ECO:0000313" key="11">
    <source>
        <dbReference type="Proteomes" id="UP000242637"/>
    </source>
</evidence>
<feature type="binding site" evidence="8">
    <location>
        <position position="180"/>
    </location>
    <ligand>
        <name>3-phosphoshikimate</name>
        <dbReference type="ChEBI" id="CHEBI:145989"/>
    </ligand>
</feature>
<dbReference type="InterPro" id="IPR036968">
    <property type="entry name" value="Enolpyruvate_Tfrase_sf"/>
</dbReference>
<feature type="binding site" evidence="8">
    <location>
        <position position="34"/>
    </location>
    <ligand>
        <name>phosphoenolpyruvate</name>
        <dbReference type="ChEBI" id="CHEBI:58702"/>
    </ligand>
</feature>
<dbReference type="STRING" id="1121387.GCA_000429885_00322"/>
<keyword evidence="4 8" id="KW-0028">Amino-acid biosynthesis</keyword>
<dbReference type="FunFam" id="3.65.10.10:FF:000010">
    <property type="entry name" value="3-phosphoshikimate 1-carboxyvinyltransferase"/>
    <property type="match status" value="1"/>
</dbReference>
<keyword evidence="6 8" id="KW-0057">Aromatic amino acid biosynthesis</keyword>
<sequence>MIFSIVPTTDLWKAPAAADVATALDATVRLPGSKSLTNRFLVLAALADGESRLRAPLHSRDTLLMAQGLRSMGTDITDLGDADSGDWLVRPGALRGNATVDCGLAGTVMRFLPAVATLAAGPVRFDGDAGARVRPMAPVLQAITDLGIRTESAGGFLPATVHGSGTVTGGSLRIDASHSSQFVSAMLLVGARFSNGLELVHTGSALPSQPHIDMTIEVLRDVGVEIDDETPHRWVVEPGDIRPLDVTVEPDLSNAAAFLAAVPILGGRLHIPDWPAHTTQAGDRIRDILALLGARVELDRTGLTVTAESGFEGFDLDLSEAGELTPTVAALAACAHSPSHLRGVAHLRGHETDRLAALATEINRLGGDVTETDDGLVIRPSPLRPAQIATYHDHRMATAAAILALKAPGSSVENIATTSKTLPGFPDMWMRMLGVEAAVERTVVAS</sequence>
<comment type="pathway">
    <text evidence="1 8">Metabolic intermediate biosynthesis; chorismate biosynthesis; chorismate from D-erythrose 4-phosphate and phosphoenolpyruvate: step 6/7.</text>
</comment>
<feature type="binding site" evidence="8">
    <location>
        <position position="181"/>
    </location>
    <ligand>
        <name>3-phosphoshikimate</name>
        <dbReference type="ChEBI" id="CHEBI:145989"/>
    </ligand>
</feature>
<feature type="binding site" evidence="8">
    <location>
        <position position="179"/>
    </location>
    <ligand>
        <name>3-phosphoshikimate</name>
        <dbReference type="ChEBI" id="CHEBI:145989"/>
    </ligand>
</feature>
<evidence type="ECO:0000256" key="4">
    <source>
        <dbReference type="ARBA" id="ARBA00022605"/>
    </source>
</evidence>
<dbReference type="Proteomes" id="UP000242637">
    <property type="component" value="Chromosome 1"/>
</dbReference>
<evidence type="ECO:0000256" key="1">
    <source>
        <dbReference type="ARBA" id="ARBA00004811"/>
    </source>
</evidence>
<feature type="binding site" evidence="8">
    <location>
        <position position="106"/>
    </location>
    <ligand>
        <name>phosphoenolpyruvate</name>
        <dbReference type="ChEBI" id="CHEBI:58702"/>
    </ligand>
</feature>
<feature type="active site" description="Proton acceptor" evidence="8">
    <location>
        <position position="323"/>
    </location>
</feature>
<feature type="binding site" evidence="8">
    <location>
        <position position="208"/>
    </location>
    <ligand>
        <name>3-phosphoshikimate</name>
        <dbReference type="ChEBI" id="CHEBI:145989"/>
    </ligand>
</feature>
<feature type="domain" description="Enolpyruvate transferase" evidence="9">
    <location>
        <begin position="22"/>
        <end position="428"/>
    </location>
</feature>
<dbReference type="NCBIfam" id="TIGR01356">
    <property type="entry name" value="aroA"/>
    <property type="match status" value="1"/>
</dbReference>
<accession>A0A239VNX0</accession>
<evidence type="ECO:0000256" key="6">
    <source>
        <dbReference type="ARBA" id="ARBA00023141"/>
    </source>
</evidence>
<protein>
    <recommendedName>
        <fullName evidence="8">3-phosphoshikimate 1-carboxyvinyltransferase</fullName>
        <ecNumber evidence="8">2.5.1.19</ecNumber>
    </recommendedName>
    <alternativeName>
        <fullName evidence="8">5-enolpyruvylshikimate-3-phosphate synthase</fullName>
        <shortName evidence="8">EPSP synthase</shortName>
        <shortName evidence="8">EPSPS</shortName>
    </alternativeName>
</protein>
<dbReference type="PANTHER" id="PTHR21090">
    <property type="entry name" value="AROM/DEHYDROQUINATE SYNTHASE"/>
    <property type="match status" value="1"/>
</dbReference>
<feature type="binding site" evidence="8">
    <location>
        <position position="35"/>
    </location>
    <ligand>
        <name>3-phosphoshikimate</name>
        <dbReference type="ChEBI" id="CHEBI:145989"/>
    </ligand>
</feature>
<evidence type="ECO:0000256" key="8">
    <source>
        <dbReference type="HAMAP-Rule" id="MF_00210"/>
    </source>
</evidence>
<evidence type="ECO:0000313" key="10">
    <source>
        <dbReference type="EMBL" id="SNV23995.1"/>
    </source>
</evidence>
<dbReference type="GO" id="GO:0009073">
    <property type="term" value="P:aromatic amino acid family biosynthetic process"/>
    <property type="evidence" value="ECO:0007669"/>
    <property type="project" value="UniProtKB-KW"/>
</dbReference>
<dbReference type="InterPro" id="IPR006264">
    <property type="entry name" value="EPSP_synthase"/>
</dbReference>
<dbReference type="Gene3D" id="3.65.10.10">
    <property type="entry name" value="Enolpyruvate transferase domain"/>
    <property type="match status" value="2"/>
</dbReference>
<evidence type="ECO:0000256" key="3">
    <source>
        <dbReference type="ARBA" id="ARBA00022490"/>
    </source>
</evidence>
<feature type="binding site" evidence="8">
    <location>
        <position position="181"/>
    </location>
    <ligand>
        <name>phosphoenolpyruvate</name>
        <dbReference type="ChEBI" id="CHEBI:58702"/>
    </ligand>
</feature>
<proteinExistence type="inferred from homology"/>
<comment type="function">
    <text evidence="8">Catalyzes the transfer of the enolpyruvyl moiety of phosphoenolpyruvate (PEP) to the 5-hydroxyl of shikimate-3-phosphate (S3P) to produce enolpyruvyl shikimate-3-phosphate and inorganic phosphate.</text>
</comment>
<comment type="similarity">
    <text evidence="2 8">Belongs to the EPSP synthase family.</text>
</comment>
<feature type="binding site" evidence="8">
    <location>
        <position position="34"/>
    </location>
    <ligand>
        <name>3-phosphoshikimate</name>
        <dbReference type="ChEBI" id="CHEBI:145989"/>
    </ligand>
</feature>
<feature type="binding site" evidence="8">
    <location>
        <position position="323"/>
    </location>
    <ligand>
        <name>3-phosphoshikimate</name>
        <dbReference type="ChEBI" id="CHEBI:145989"/>
    </ligand>
</feature>
<dbReference type="AlphaFoldDB" id="A0A239VNX0"/>
<comment type="subunit">
    <text evidence="8">Monomer.</text>
</comment>
<comment type="catalytic activity">
    <reaction evidence="7">
        <text>3-phosphoshikimate + phosphoenolpyruvate = 5-O-(1-carboxyvinyl)-3-phosphoshikimate + phosphate</text>
        <dbReference type="Rhea" id="RHEA:21256"/>
        <dbReference type="ChEBI" id="CHEBI:43474"/>
        <dbReference type="ChEBI" id="CHEBI:57701"/>
        <dbReference type="ChEBI" id="CHEBI:58702"/>
        <dbReference type="ChEBI" id="CHEBI:145989"/>
        <dbReference type="EC" id="2.5.1.19"/>
    </reaction>
    <physiologicalReaction direction="left-to-right" evidence="7">
        <dbReference type="Rhea" id="RHEA:21257"/>
    </physiologicalReaction>
</comment>
<dbReference type="Pfam" id="PF00275">
    <property type="entry name" value="EPSP_synthase"/>
    <property type="match status" value="1"/>
</dbReference>
<dbReference type="PANTHER" id="PTHR21090:SF5">
    <property type="entry name" value="PENTAFUNCTIONAL AROM POLYPEPTIDE"/>
    <property type="match status" value="1"/>
</dbReference>
<dbReference type="EMBL" id="LT906453">
    <property type="protein sequence ID" value="SNV23995.1"/>
    <property type="molecule type" value="Genomic_DNA"/>
</dbReference>
<dbReference type="PROSITE" id="PS00104">
    <property type="entry name" value="EPSP_SYNTHASE_1"/>
    <property type="match status" value="1"/>
</dbReference>
<dbReference type="InterPro" id="IPR001986">
    <property type="entry name" value="Enolpyruvate_Tfrase_dom"/>
</dbReference>
<evidence type="ECO:0000256" key="5">
    <source>
        <dbReference type="ARBA" id="ARBA00022679"/>
    </source>
</evidence>
<dbReference type="InterPro" id="IPR023193">
    <property type="entry name" value="EPSP_synthase_CS"/>
</dbReference>
<dbReference type="EC" id="2.5.1.19" evidence="8"/>
<dbReference type="SUPFAM" id="SSF55205">
    <property type="entry name" value="EPT/RTPC-like"/>
    <property type="match status" value="1"/>
</dbReference>
<dbReference type="HAMAP" id="MF_00210">
    <property type="entry name" value="EPSP_synth"/>
    <property type="match status" value="1"/>
</dbReference>
<feature type="binding site" evidence="8">
    <location>
        <position position="350"/>
    </location>
    <ligand>
        <name>3-phosphoshikimate</name>
        <dbReference type="ChEBI" id="CHEBI:145989"/>
    </ligand>
</feature>
<comment type="caution">
    <text evidence="8">Lacks conserved residue(s) required for the propagation of feature annotation.</text>
</comment>